<keyword evidence="1" id="KW-1133">Transmembrane helix</keyword>
<keyword evidence="1" id="KW-0472">Membrane</keyword>
<dbReference type="AlphaFoldDB" id="A0ABD1XZA0"/>
<evidence type="ECO:0000313" key="2">
    <source>
        <dbReference type="EMBL" id="KAL2619829.1"/>
    </source>
</evidence>
<name>A0ABD1XZA0_9MARC</name>
<feature type="transmembrane region" description="Helical" evidence="1">
    <location>
        <begin position="139"/>
        <end position="159"/>
    </location>
</feature>
<reference evidence="2 3" key="1">
    <citation type="submission" date="2024-09" db="EMBL/GenBank/DDBJ databases">
        <title>Chromosome-scale assembly of Riccia fluitans.</title>
        <authorList>
            <person name="Paukszto L."/>
            <person name="Sawicki J."/>
            <person name="Karawczyk K."/>
            <person name="Piernik-Szablinska J."/>
            <person name="Szczecinska M."/>
            <person name="Mazdziarz M."/>
        </authorList>
    </citation>
    <scope>NUCLEOTIDE SEQUENCE [LARGE SCALE GENOMIC DNA]</scope>
    <source>
        <strain evidence="2">Rf_01</strain>
        <tissue evidence="2">Aerial parts of the thallus</tissue>
    </source>
</reference>
<evidence type="ECO:0000313" key="3">
    <source>
        <dbReference type="Proteomes" id="UP001605036"/>
    </source>
</evidence>
<evidence type="ECO:0000256" key="1">
    <source>
        <dbReference type="SAM" id="Phobius"/>
    </source>
</evidence>
<gene>
    <name evidence="2" type="ORF">R1flu_000034</name>
</gene>
<protein>
    <submittedName>
        <fullName evidence="2">Uncharacterized protein</fullName>
    </submittedName>
</protein>
<dbReference type="EMBL" id="JBHFFA010000006">
    <property type="protein sequence ID" value="KAL2619829.1"/>
    <property type="molecule type" value="Genomic_DNA"/>
</dbReference>
<organism evidence="2 3">
    <name type="scientific">Riccia fluitans</name>
    <dbReference type="NCBI Taxonomy" id="41844"/>
    <lineage>
        <taxon>Eukaryota</taxon>
        <taxon>Viridiplantae</taxon>
        <taxon>Streptophyta</taxon>
        <taxon>Embryophyta</taxon>
        <taxon>Marchantiophyta</taxon>
        <taxon>Marchantiopsida</taxon>
        <taxon>Marchantiidae</taxon>
        <taxon>Marchantiales</taxon>
        <taxon>Ricciaceae</taxon>
        <taxon>Riccia</taxon>
    </lineage>
</organism>
<keyword evidence="1" id="KW-0812">Transmembrane</keyword>
<comment type="caution">
    <text evidence="2">The sequence shown here is derived from an EMBL/GenBank/DDBJ whole genome shotgun (WGS) entry which is preliminary data.</text>
</comment>
<dbReference type="Proteomes" id="UP001605036">
    <property type="component" value="Unassembled WGS sequence"/>
</dbReference>
<accession>A0ABD1XZA0</accession>
<keyword evidence="3" id="KW-1185">Reference proteome</keyword>
<sequence>MWCRCLSRCVVDSLGLQRMRWCRCLRWDADALLDGRSLINSVDFECLEEMLVATSLRFLACVASSSRCSFGSIPCASDFMLSSVCFRAHGVCRRSVWIGSFRFIFEVDSLCFGFQVIVGVFRCSRCLPEVFVRIGSFRFISEVIIGVFDLFVGVFRFAFSRFFSLRFASVSSSVCFAARGI</sequence>
<proteinExistence type="predicted"/>